<dbReference type="Gene3D" id="3.40.50.1580">
    <property type="entry name" value="Nucleoside phosphorylase domain"/>
    <property type="match status" value="1"/>
</dbReference>
<evidence type="ECO:0000313" key="4">
    <source>
        <dbReference type="Proteomes" id="UP000249829"/>
    </source>
</evidence>
<feature type="region of interest" description="Disordered" evidence="1">
    <location>
        <begin position="254"/>
        <end position="304"/>
    </location>
</feature>
<dbReference type="SUPFAM" id="SSF53167">
    <property type="entry name" value="Purine and uridine phosphorylases"/>
    <property type="match status" value="1"/>
</dbReference>
<dbReference type="AlphaFoldDB" id="A0A2V5H9V7"/>
<dbReference type="EMBL" id="KZ825138">
    <property type="protein sequence ID" value="PYI19032.1"/>
    <property type="molecule type" value="Genomic_DNA"/>
</dbReference>
<dbReference type="PANTHER" id="PTHR46082">
    <property type="entry name" value="ATP/GTP-BINDING PROTEIN-RELATED"/>
    <property type="match status" value="1"/>
</dbReference>
<accession>A0A2V5H9V7</accession>
<name>A0A2V5H9V7_ASPV1</name>
<evidence type="ECO:0000256" key="1">
    <source>
        <dbReference type="SAM" id="MobiDB-lite"/>
    </source>
</evidence>
<proteinExistence type="predicted"/>
<dbReference type="Pfam" id="PF01048">
    <property type="entry name" value="PNP_UDP_1"/>
    <property type="match status" value="1"/>
</dbReference>
<reference evidence="3 4" key="1">
    <citation type="submission" date="2018-02" db="EMBL/GenBank/DDBJ databases">
        <title>The genomes of Aspergillus section Nigri reveals drivers in fungal speciation.</title>
        <authorList>
            <consortium name="DOE Joint Genome Institute"/>
            <person name="Vesth T.C."/>
            <person name="Nybo J."/>
            <person name="Theobald S."/>
            <person name="Brandl J."/>
            <person name="Frisvad J.C."/>
            <person name="Nielsen K.F."/>
            <person name="Lyhne E.K."/>
            <person name="Kogle M.E."/>
            <person name="Kuo A."/>
            <person name="Riley R."/>
            <person name="Clum A."/>
            <person name="Nolan M."/>
            <person name="Lipzen A."/>
            <person name="Salamov A."/>
            <person name="Henrissat B."/>
            <person name="Wiebenga A."/>
            <person name="De vries R.P."/>
            <person name="Grigoriev I.V."/>
            <person name="Mortensen U.H."/>
            <person name="Andersen M.R."/>
            <person name="Baker S.E."/>
        </authorList>
    </citation>
    <scope>NUCLEOTIDE SEQUENCE [LARGE SCALE GENOMIC DNA]</scope>
    <source>
        <strain evidence="3 4">CBS 115571</strain>
    </source>
</reference>
<dbReference type="OMA" id="IDCSFMP"/>
<protein>
    <submittedName>
        <fullName evidence="3">Purine and uridine phosphorylase</fullName>
    </submittedName>
</protein>
<dbReference type="Proteomes" id="UP000249829">
    <property type="component" value="Unassembled WGS sequence"/>
</dbReference>
<dbReference type="PANTHER" id="PTHR46082:SF11">
    <property type="entry name" value="AAA+ ATPASE DOMAIN-CONTAINING PROTEIN-RELATED"/>
    <property type="match status" value="1"/>
</dbReference>
<feature type="domain" description="Nucleoside phosphorylase" evidence="2">
    <location>
        <begin position="337"/>
        <end position="596"/>
    </location>
</feature>
<gene>
    <name evidence="3" type="ORF">BO99DRAFT_385456</name>
</gene>
<keyword evidence="4" id="KW-1185">Reference proteome</keyword>
<dbReference type="STRING" id="1450538.A0A2V5H9V7"/>
<dbReference type="InterPro" id="IPR035994">
    <property type="entry name" value="Nucleoside_phosphorylase_sf"/>
</dbReference>
<dbReference type="InterPro" id="IPR000845">
    <property type="entry name" value="Nucleoside_phosphorylase_d"/>
</dbReference>
<sequence length="625" mass="69334">MWSRYSRSMPQRVAEYREQTRDLIQSHPQSLGFQSVDKVRIDCSFMPSSQWGTLRTLPAWLLHLRLQFSQPSGYKMANAKIELVFTKADKPPPGDPSRMKLGPIVTSYFGPKTVHGEVADPKRGAAAFRPPAAEGGDELEQWSLRAYTWPIEGDSTGLHRRVEWIVREARSPYQTLLHRDQVSVGLVLEHDLEPFFVAVRIEGELQQSRRWFRFPRIADAEQPSISVRVVPCANPAHTLDELAQQLNQTLTAQLVAPQSRPANSVKRAQRAESEESEDHAQDERAKRSRTEPVELPSPATPGSRRSEDYAIGWICLLPVELAAAQAMLEETHRPLPAERNDPNNYIFGSIGLHNVIITSLPAGVYGTTSAATVAAHMQASFPDLKFFLMVGIGGGVPSEEVNLRLGDIVVSKPKLGYGGVVQYDYGKAMADGNFQVTGALNKPPQALLATLARLEAEDMVNGSRIGRHLEDMITRHPHMSLFTRPEEGDILFEAEYVHPMTAADCSKCDHARALKRISRSSDAPKVHCGLIASGNSVMKDAMARDKLARSLGIICFEMEAAGLMDSFPCLTLRGICDYADSHKNKKWQSYAAATAAAYAKELLCMLPVRQVELLPTRIENMPVRP</sequence>
<dbReference type="GO" id="GO:0003824">
    <property type="term" value="F:catalytic activity"/>
    <property type="evidence" value="ECO:0007669"/>
    <property type="project" value="InterPro"/>
</dbReference>
<organism evidence="3 4">
    <name type="scientific">Aspergillus violaceofuscus (strain CBS 115571)</name>
    <dbReference type="NCBI Taxonomy" id="1450538"/>
    <lineage>
        <taxon>Eukaryota</taxon>
        <taxon>Fungi</taxon>
        <taxon>Dikarya</taxon>
        <taxon>Ascomycota</taxon>
        <taxon>Pezizomycotina</taxon>
        <taxon>Eurotiomycetes</taxon>
        <taxon>Eurotiomycetidae</taxon>
        <taxon>Eurotiales</taxon>
        <taxon>Aspergillaceae</taxon>
        <taxon>Aspergillus</taxon>
    </lineage>
</organism>
<dbReference type="GO" id="GO:0009116">
    <property type="term" value="P:nucleoside metabolic process"/>
    <property type="evidence" value="ECO:0007669"/>
    <property type="project" value="InterPro"/>
</dbReference>
<evidence type="ECO:0000259" key="2">
    <source>
        <dbReference type="Pfam" id="PF01048"/>
    </source>
</evidence>
<feature type="compositionally biased region" description="Basic and acidic residues" evidence="1">
    <location>
        <begin position="269"/>
        <end position="292"/>
    </location>
</feature>
<dbReference type="InterPro" id="IPR053137">
    <property type="entry name" value="NLR-like"/>
</dbReference>
<evidence type="ECO:0000313" key="3">
    <source>
        <dbReference type="EMBL" id="PYI19032.1"/>
    </source>
</evidence>